<sequence>MDVVELLLAKGANPNKKDREGQTPYDIAREREDEEMMALFE</sequence>
<keyword evidence="1" id="KW-0040">ANK repeat</keyword>
<dbReference type="Proteomes" id="UP000319498">
    <property type="component" value="Unassembled WGS sequence"/>
</dbReference>
<name>A0ABQ0T698_9BACL</name>
<evidence type="ECO:0000313" key="4">
    <source>
        <dbReference type="Proteomes" id="UP000319498"/>
    </source>
</evidence>
<keyword evidence="4" id="KW-1185">Reference proteome</keyword>
<dbReference type="EMBL" id="BJOL01000016">
    <property type="protein sequence ID" value="GED58856.1"/>
    <property type="molecule type" value="Genomic_DNA"/>
</dbReference>
<dbReference type="PROSITE" id="PS50088">
    <property type="entry name" value="ANK_REPEAT"/>
    <property type="match status" value="1"/>
</dbReference>
<feature type="repeat" description="ANK" evidence="1">
    <location>
        <begin position="1"/>
        <end position="19"/>
    </location>
</feature>
<evidence type="ECO:0000256" key="2">
    <source>
        <dbReference type="SAM" id="MobiDB-lite"/>
    </source>
</evidence>
<comment type="caution">
    <text evidence="3">The sequence shown here is derived from an EMBL/GenBank/DDBJ whole genome shotgun (WGS) entry which is preliminary data.</text>
</comment>
<dbReference type="Gene3D" id="1.25.40.20">
    <property type="entry name" value="Ankyrin repeat-containing domain"/>
    <property type="match status" value="1"/>
</dbReference>
<accession>A0ABQ0T698</accession>
<protein>
    <recommendedName>
        <fullName evidence="5">Ankyrin repeat domain-containing protein</fullName>
    </recommendedName>
</protein>
<evidence type="ECO:0008006" key="5">
    <source>
        <dbReference type="Google" id="ProtNLM"/>
    </source>
</evidence>
<feature type="region of interest" description="Disordered" evidence="2">
    <location>
        <begin position="8"/>
        <end position="29"/>
    </location>
</feature>
<dbReference type="Pfam" id="PF13637">
    <property type="entry name" value="Ank_4"/>
    <property type="match status" value="1"/>
</dbReference>
<evidence type="ECO:0000256" key="1">
    <source>
        <dbReference type="PROSITE-ProRule" id="PRU00023"/>
    </source>
</evidence>
<dbReference type="SUPFAM" id="SSF48403">
    <property type="entry name" value="Ankyrin repeat"/>
    <property type="match status" value="1"/>
</dbReference>
<proteinExistence type="predicted"/>
<reference evidence="3 4" key="1">
    <citation type="submission" date="2019-06" db="EMBL/GenBank/DDBJ databases">
        <title>Whole genome shotgun sequence of Brevibacillus formosus NBRC 15716.</title>
        <authorList>
            <person name="Hosoyama A."/>
            <person name="Uohara A."/>
            <person name="Ohji S."/>
            <person name="Ichikawa N."/>
        </authorList>
    </citation>
    <scope>NUCLEOTIDE SEQUENCE [LARGE SCALE GENOMIC DNA]</scope>
    <source>
        <strain evidence="3 4">NBRC 15716</strain>
    </source>
</reference>
<dbReference type="InterPro" id="IPR036770">
    <property type="entry name" value="Ankyrin_rpt-contain_sf"/>
</dbReference>
<dbReference type="InterPro" id="IPR002110">
    <property type="entry name" value="Ankyrin_rpt"/>
</dbReference>
<feature type="compositionally biased region" description="Basic and acidic residues" evidence="2">
    <location>
        <begin position="15"/>
        <end position="29"/>
    </location>
</feature>
<evidence type="ECO:0000313" key="3">
    <source>
        <dbReference type="EMBL" id="GED58856.1"/>
    </source>
</evidence>
<organism evidence="3 4">
    <name type="scientific">Brevibacillus formosus</name>
    <dbReference type="NCBI Taxonomy" id="54913"/>
    <lineage>
        <taxon>Bacteria</taxon>
        <taxon>Bacillati</taxon>
        <taxon>Bacillota</taxon>
        <taxon>Bacilli</taxon>
        <taxon>Bacillales</taxon>
        <taxon>Paenibacillaceae</taxon>
        <taxon>Brevibacillus</taxon>
    </lineage>
</organism>
<gene>
    <name evidence="3" type="ORF">BFO01nite_29880</name>
</gene>